<sequence>MQEESKYISQLLNLKGRGMELSKKDYDTFVKHLCNKTISAVQLGAFLMAVFTRGMTPDETANLTSAMVNNSEKMRWSDQKWAQFVVDKQSTGGVGDKTSHILGPMIAACGGKVPMISGRGLGIAGGTIDKLESIEGYSPNVDMKQLKSLINDAGFFIVGQNERMIPADRPLYKYRDVTGTVASIPLITGSILSRKLCEGLRGLVMDIKLGIGALFQNLNEVRHLARTMISVGEKMDLKVVAVVSSMDQPLGQCSGNALEMAEVFSILSGGPFEGRLKDVVLTLGHNMLSAATIESDATKASRMMLQVLNNGKVREAMAKMLVGQGVSSELAEKLCSPPPEECPDAIDYYLETMGKMADVRTPMKAPKTGYISEIDARAVGQVVWRLGAGRDKEDDSIDHTVGVRLLKKVGDYIEKGEICIAIEKSGYSLEVTSGNFIIYQFSSSRIGDRATGA</sequence>
<keyword evidence="8" id="KW-1185">Reference proteome</keyword>
<dbReference type="Gene3D" id="1.20.970.10">
    <property type="entry name" value="Transferase, Pyrimidine Nucleoside Phosphorylase, Chain C"/>
    <property type="match status" value="1"/>
</dbReference>
<dbReference type="Gene3D" id="3.90.1170.30">
    <property type="entry name" value="Pyrimidine nucleoside phosphorylase-like, C-terminal domain"/>
    <property type="match status" value="1"/>
</dbReference>
<dbReference type="AlphaFoldDB" id="A0A0R3T1Y0"/>
<evidence type="ECO:0000313" key="7">
    <source>
        <dbReference type="EMBL" id="VDN96771.1"/>
    </source>
</evidence>
<evidence type="ECO:0000256" key="2">
    <source>
        <dbReference type="ARBA" id="ARBA00011738"/>
    </source>
</evidence>
<dbReference type="SUPFAM" id="SSF47648">
    <property type="entry name" value="Nucleoside phosphorylase/phosphoribosyltransferase N-terminal domain"/>
    <property type="match status" value="1"/>
</dbReference>
<name>A0A0R3T1Y0_RODNA</name>
<dbReference type="PANTHER" id="PTHR10515:SF0">
    <property type="entry name" value="THYMIDINE PHOSPHORYLASE"/>
    <property type="match status" value="1"/>
</dbReference>
<reference evidence="7 8" key="2">
    <citation type="submission" date="2018-11" db="EMBL/GenBank/DDBJ databases">
        <authorList>
            <consortium name="Pathogen Informatics"/>
        </authorList>
    </citation>
    <scope>NUCLEOTIDE SEQUENCE [LARGE SCALE GENOMIC DNA]</scope>
</reference>
<dbReference type="GO" id="GO:0004645">
    <property type="term" value="F:1,4-alpha-oligoglucan phosphorylase activity"/>
    <property type="evidence" value="ECO:0007669"/>
    <property type="project" value="InterPro"/>
</dbReference>
<dbReference type="EMBL" id="UZAE01000304">
    <property type="protein sequence ID" value="VDN96771.1"/>
    <property type="molecule type" value="Genomic_DNA"/>
</dbReference>
<dbReference type="InterPro" id="IPR000053">
    <property type="entry name" value="Thymidine/pyrmidine_PPase"/>
</dbReference>
<dbReference type="Pfam" id="PF07831">
    <property type="entry name" value="PYNP_C"/>
    <property type="match status" value="1"/>
</dbReference>
<dbReference type="Pfam" id="PF02885">
    <property type="entry name" value="Glycos_trans_3N"/>
    <property type="match status" value="1"/>
</dbReference>
<dbReference type="PIRSF" id="PIRSF000478">
    <property type="entry name" value="TP_PyNP"/>
    <property type="match status" value="1"/>
</dbReference>
<evidence type="ECO:0000313" key="8">
    <source>
        <dbReference type="Proteomes" id="UP000278807"/>
    </source>
</evidence>
<accession>A0A0R3T1Y0</accession>
<dbReference type="InterPro" id="IPR036566">
    <property type="entry name" value="PYNP-like_C_sf"/>
</dbReference>
<evidence type="ECO:0000256" key="5">
    <source>
        <dbReference type="PIRNR" id="PIRNR000478"/>
    </source>
</evidence>
<dbReference type="SMART" id="SM00941">
    <property type="entry name" value="PYNP_C"/>
    <property type="match status" value="1"/>
</dbReference>
<comment type="catalytic activity">
    <reaction evidence="5">
        <text>thymidine + phosphate = 2-deoxy-alpha-D-ribose 1-phosphate + thymine</text>
        <dbReference type="Rhea" id="RHEA:16037"/>
        <dbReference type="ChEBI" id="CHEBI:17748"/>
        <dbReference type="ChEBI" id="CHEBI:17821"/>
        <dbReference type="ChEBI" id="CHEBI:43474"/>
        <dbReference type="ChEBI" id="CHEBI:57259"/>
        <dbReference type="EC" id="2.4.2.4"/>
    </reaction>
</comment>
<proteinExistence type="inferred from homology"/>
<comment type="similarity">
    <text evidence="1 5">Belongs to the thymidine/pyrimidine-nucleoside phosphorylase family.</text>
</comment>
<dbReference type="GO" id="GO:0005829">
    <property type="term" value="C:cytosol"/>
    <property type="evidence" value="ECO:0007669"/>
    <property type="project" value="TreeGrafter"/>
</dbReference>
<dbReference type="InterPro" id="IPR035902">
    <property type="entry name" value="Nuc_phospho_transferase"/>
</dbReference>
<comment type="function">
    <text evidence="5">Catalyzes the reversible phosphorolysis of thymidine. The produced molecules are then utilized as carbon and energy sources or in the rescue of pyrimidine bases for nucleotide synthesis.</text>
</comment>
<protein>
    <recommendedName>
        <fullName evidence="5">Thymidine phosphorylase</fullName>
        <shortName evidence="5">TP</shortName>
        <ecNumber evidence="5">2.4.2.4</ecNumber>
    </recommendedName>
    <alternativeName>
        <fullName evidence="5">TdRPase</fullName>
    </alternativeName>
</protein>
<dbReference type="Gene3D" id="3.40.1030.10">
    <property type="entry name" value="Nucleoside phosphorylase/phosphoribosyltransferase catalytic domain"/>
    <property type="match status" value="1"/>
</dbReference>
<gene>
    <name evidence="7" type="ORF">HNAJ_LOCUS912</name>
</gene>
<dbReference type="OrthoDB" id="445007at2759"/>
<evidence type="ECO:0000256" key="1">
    <source>
        <dbReference type="ARBA" id="ARBA00006915"/>
    </source>
</evidence>
<dbReference type="InterPro" id="IPR036320">
    <property type="entry name" value="Glycosyl_Trfase_fam3_N_dom_sf"/>
</dbReference>
<dbReference type="SUPFAM" id="SSF54680">
    <property type="entry name" value="Pyrimidine nucleoside phosphorylase C-terminal domain"/>
    <property type="match status" value="1"/>
</dbReference>
<feature type="domain" description="Pyrimidine nucleoside phosphorylase C-terminal" evidence="6">
    <location>
        <begin position="370"/>
        <end position="433"/>
    </location>
</feature>
<dbReference type="PANTHER" id="PTHR10515">
    <property type="entry name" value="THYMIDINE PHOSPHORYLASE"/>
    <property type="match status" value="1"/>
</dbReference>
<dbReference type="InterPro" id="IPR013102">
    <property type="entry name" value="PYNP_C"/>
</dbReference>
<dbReference type="STRING" id="102285.A0A0R3T1Y0"/>
<dbReference type="GO" id="GO:0006213">
    <property type="term" value="P:pyrimidine nucleoside metabolic process"/>
    <property type="evidence" value="ECO:0007669"/>
    <property type="project" value="UniProtKB-UniRule"/>
</dbReference>
<dbReference type="Proteomes" id="UP000278807">
    <property type="component" value="Unassembled WGS sequence"/>
</dbReference>
<evidence type="ECO:0000256" key="4">
    <source>
        <dbReference type="ARBA" id="ARBA00022679"/>
    </source>
</evidence>
<evidence type="ECO:0000256" key="3">
    <source>
        <dbReference type="ARBA" id="ARBA00022676"/>
    </source>
</evidence>
<comment type="pathway">
    <text evidence="5">Pyrimidine metabolism; dTMP biosynthesis via salvage pathway; dTMP from thymine: step 1/2.</text>
</comment>
<dbReference type="SUPFAM" id="SSF52418">
    <property type="entry name" value="Nucleoside phosphorylase/phosphoribosyltransferase catalytic domain"/>
    <property type="match status" value="1"/>
</dbReference>
<dbReference type="GO" id="GO:0009032">
    <property type="term" value="F:thymidine phosphorylase activity"/>
    <property type="evidence" value="ECO:0007669"/>
    <property type="project" value="UniProtKB-UniRule"/>
</dbReference>
<reference evidence="9" key="1">
    <citation type="submission" date="2017-02" db="UniProtKB">
        <authorList>
            <consortium name="WormBaseParasite"/>
        </authorList>
    </citation>
    <scope>IDENTIFICATION</scope>
</reference>
<dbReference type="UniPathway" id="UPA00578">
    <property type="reaction ID" value="UER00638"/>
</dbReference>
<dbReference type="PROSITE" id="PS00647">
    <property type="entry name" value="THYMID_PHOSPHORYLASE"/>
    <property type="match status" value="1"/>
</dbReference>
<dbReference type="InterPro" id="IPR017459">
    <property type="entry name" value="Glycosyl_Trfase_fam3_N_dom"/>
</dbReference>
<keyword evidence="4 5" id="KW-0808">Transferase</keyword>
<organism evidence="9">
    <name type="scientific">Rodentolepis nana</name>
    <name type="common">Dwarf tapeworm</name>
    <name type="synonym">Hymenolepis nana</name>
    <dbReference type="NCBI Taxonomy" id="102285"/>
    <lineage>
        <taxon>Eukaryota</taxon>
        <taxon>Metazoa</taxon>
        <taxon>Spiralia</taxon>
        <taxon>Lophotrochozoa</taxon>
        <taxon>Platyhelminthes</taxon>
        <taxon>Cestoda</taxon>
        <taxon>Eucestoda</taxon>
        <taxon>Cyclophyllidea</taxon>
        <taxon>Hymenolepididae</taxon>
        <taxon>Rodentolepis</taxon>
    </lineage>
</organism>
<dbReference type="Pfam" id="PF00591">
    <property type="entry name" value="Glycos_transf_3"/>
    <property type="match status" value="1"/>
</dbReference>
<comment type="subunit">
    <text evidence="2 5">Homodimer.</text>
</comment>
<dbReference type="InterPro" id="IPR000312">
    <property type="entry name" value="Glycosyl_Trfase_fam3"/>
</dbReference>
<evidence type="ECO:0000259" key="6">
    <source>
        <dbReference type="SMART" id="SM00941"/>
    </source>
</evidence>
<dbReference type="InterPro" id="IPR017872">
    <property type="entry name" value="Pyrmidine_PPase_CS"/>
</dbReference>
<dbReference type="WBParaSite" id="HNAJ_0000091201-mRNA-1">
    <property type="protein sequence ID" value="HNAJ_0000091201-mRNA-1"/>
    <property type="gene ID" value="HNAJ_0000091201"/>
</dbReference>
<dbReference type="GO" id="GO:0006206">
    <property type="term" value="P:pyrimidine nucleobase metabolic process"/>
    <property type="evidence" value="ECO:0007669"/>
    <property type="project" value="InterPro"/>
</dbReference>
<keyword evidence="3 5" id="KW-0328">Glycosyltransferase</keyword>
<dbReference type="NCBIfam" id="NF004490">
    <property type="entry name" value="PRK05820.1"/>
    <property type="match status" value="1"/>
</dbReference>
<evidence type="ECO:0000313" key="9">
    <source>
        <dbReference type="WBParaSite" id="HNAJ_0000091201-mRNA-1"/>
    </source>
</evidence>
<dbReference type="EC" id="2.4.2.4" evidence="5"/>
<dbReference type="FunFam" id="3.40.1030.10:FF:000003">
    <property type="entry name" value="Pyrimidine-nucleoside phosphorylase"/>
    <property type="match status" value="1"/>
</dbReference>